<dbReference type="InterPro" id="IPR011944">
    <property type="entry name" value="Steroid_delta5-4_isomerase"/>
</dbReference>
<name>A0ABP6NLA8_9ACTN</name>
<dbReference type="EMBL" id="BAAAUT010000040">
    <property type="protein sequence ID" value="GAA3150225.1"/>
    <property type="molecule type" value="Genomic_DNA"/>
</dbReference>
<comment type="caution">
    <text evidence="2">The sequence shown here is derived from an EMBL/GenBank/DDBJ whole genome shotgun (WGS) entry which is preliminary data.</text>
</comment>
<evidence type="ECO:0000313" key="3">
    <source>
        <dbReference type="Proteomes" id="UP001500320"/>
    </source>
</evidence>
<proteinExistence type="predicted"/>
<organism evidence="2 3">
    <name type="scientific">Planomonospora alba</name>
    <dbReference type="NCBI Taxonomy" id="161354"/>
    <lineage>
        <taxon>Bacteria</taxon>
        <taxon>Bacillati</taxon>
        <taxon>Actinomycetota</taxon>
        <taxon>Actinomycetes</taxon>
        <taxon>Streptosporangiales</taxon>
        <taxon>Streptosporangiaceae</taxon>
        <taxon>Planomonospora</taxon>
    </lineage>
</organism>
<evidence type="ECO:0000313" key="2">
    <source>
        <dbReference type="EMBL" id="GAA3150225.1"/>
    </source>
</evidence>
<dbReference type="SUPFAM" id="SSF54427">
    <property type="entry name" value="NTF2-like"/>
    <property type="match status" value="1"/>
</dbReference>
<gene>
    <name evidence="2" type="ORF">GCM10010466_46690</name>
</gene>
<dbReference type="NCBIfam" id="TIGR02246">
    <property type="entry name" value="SgcJ/EcaC family oxidoreductase"/>
    <property type="match status" value="1"/>
</dbReference>
<dbReference type="InterPro" id="IPR027843">
    <property type="entry name" value="DUF4440"/>
</dbReference>
<reference evidence="3" key="1">
    <citation type="journal article" date="2019" name="Int. J. Syst. Evol. Microbiol.">
        <title>The Global Catalogue of Microorganisms (GCM) 10K type strain sequencing project: providing services to taxonomists for standard genome sequencing and annotation.</title>
        <authorList>
            <consortium name="The Broad Institute Genomics Platform"/>
            <consortium name="The Broad Institute Genome Sequencing Center for Infectious Disease"/>
            <person name="Wu L."/>
            <person name="Ma J."/>
        </authorList>
    </citation>
    <scope>NUCLEOTIDE SEQUENCE [LARGE SCALE GENOMIC DNA]</scope>
    <source>
        <strain evidence="3">JCM 9373</strain>
    </source>
</reference>
<accession>A0ABP6NLA8</accession>
<evidence type="ECO:0000259" key="1">
    <source>
        <dbReference type="Pfam" id="PF14534"/>
    </source>
</evidence>
<sequence length="146" mass="16049">MSLEIFGVADDPQNDVDAIVGLVAAVQEAQQNERVEAFLSLFRKADPVWTTGHGRRLSGWQTIHDFTAQVLPGSTRHGTAAYTPVRILFIRPDVAAVNVHQVPLNPDGTRADGPEGRPFYILAKEEGLWKIAAAQNTQVHENLRTV</sequence>
<keyword evidence="3" id="KW-1185">Reference proteome</keyword>
<dbReference type="Proteomes" id="UP001500320">
    <property type="component" value="Unassembled WGS sequence"/>
</dbReference>
<protein>
    <submittedName>
        <fullName evidence="2">SgcJ/EcaC family oxidoreductase</fullName>
    </submittedName>
</protein>
<dbReference type="InterPro" id="IPR032710">
    <property type="entry name" value="NTF2-like_dom_sf"/>
</dbReference>
<dbReference type="Gene3D" id="3.10.450.50">
    <property type="match status" value="1"/>
</dbReference>
<feature type="domain" description="DUF4440" evidence="1">
    <location>
        <begin position="19"/>
        <end position="131"/>
    </location>
</feature>
<dbReference type="Pfam" id="PF14534">
    <property type="entry name" value="DUF4440"/>
    <property type="match status" value="1"/>
</dbReference>